<accession>A0ABY7DEP1</accession>
<gene>
    <name evidence="1" type="ORF">MAR_027880</name>
</gene>
<dbReference type="Proteomes" id="UP001164746">
    <property type="component" value="Chromosome 2"/>
</dbReference>
<evidence type="ECO:0008006" key="3">
    <source>
        <dbReference type="Google" id="ProtNLM"/>
    </source>
</evidence>
<sequence>MGNSTHKECVDSGFLMTRPVRTRITPRNVNSLKEGDHITWHRTYGIWHHANVVKTFSSGQIEVRHFASDRTGLKAKAIIQNKVVDPLKENGILYRINNSSIPGGNSAELVRDRKHFGFDGLLPLHHDRGSTNTTFENEKVFVRTRDVK</sequence>
<keyword evidence="2" id="KW-1185">Reference proteome</keyword>
<protein>
    <recommendedName>
        <fullName evidence="3">LRAT domain-containing protein</fullName>
    </recommendedName>
</protein>
<evidence type="ECO:0000313" key="1">
    <source>
        <dbReference type="EMBL" id="WAQ95190.1"/>
    </source>
</evidence>
<evidence type="ECO:0000313" key="2">
    <source>
        <dbReference type="Proteomes" id="UP001164746"/>
    </source>
</evidence>
<organism evidence="1 2">
    <name type="scientific">Mya arenaria</name>
    <name type="common">Soft-shell clam</name>
    <dbReference type="NCBI Taxonomy" id="6604"/>
    <lineage>
        <taxon>Eukaryota</taxon>
        <taxon>Metazoa</taxon>
        <taxon>Spiralia</taxon>
        <taxon>Lophotrochozoa</taxon>
        <taxon>Mollusca</taxon>
        <taxon>Bivalvia</taxon>
        <taxon>Autobranchia</taxon>
        <taxon>Heteroconchia</taxon>
        <taxon>Euheterodonta</taxon>
        <taxon>Imparidentia</taxon>
        <taxon>Neoheterodontei</taxon>
        <taxon>Myida</taxon>
        <taxon>Myoidea</taxon>
        <taxon>Myidae</taxon>
        <taxon>Mya</taxon>
    </lineage>
</organism>
<reference evidence="1" key="1">
    <citation type="submission" date="2022-11" db="EMBL/GenBank/DDBJ databases">
        <title>Centuries of genome instability and evolution in soft-shell clam transmissible cancer (bioRxiv).</title>
        <authorList>
            <person name="Hart S.F.M."/>
            <person name="Yonemitsu M.A."/>
            <person name="Giersch R.M."/>
            <person name="Beal B.F."/>
            <person name="Arriagada G."/>
            <person name="Davis B.W."/>
            <person name="Ostrander E.A."/>
            <person name="Goff S.P."/>
            <person name="Metzger M.J."/>
        </authorList>
    </citation>
    <scope>NUCLEOTIDE SEQUENCE</scope>
    <source>
        <strain evidence="1">MELC-2E11</strain>
        <tissue evidence="1">Siphon/mantle</tissue>
    </source>
</reference>
<proteinExistence type="predicted"/>
<name>A0ABY7DEP1_MYAAR</name>
<dbReference type="EMBL" id="CP111013">
    <property type="protein sequence ID" value="WAQ95190.1"/>
    <property type="molecule type" value="Genomic_DNA"/>
</dbReference>